<comment type="caution">
    <text evidence="2">The sequence shown here is derived from an EMBL/GenBank/DDBJ whole genome shotgun (WGS) entry which is preliminary data.</text>
</comment>
<evidence type="ECO:0000256" key="1">
    <source>
        <dbReference type="SAM" id="Phobius"/>
    </source>
</evidence>
<dbReference type="Proteomes" id="UP000179076">
    <property type="component" value="Unassembled WGS sequence"/>
</dbReference>
<proteinExistence type="predicted"/>
<name>A0A1F6VLH9_9PROT</name>
<dbReference type="AlphaFoldDB" id="A0A1F6VLH9"/>
<evidence type="ECO:0000313" key="2">
    <source>
        <dbReference type="EMBL" id="OGI70452.1"/>
    </source>
</evidence>
<sequence length="261" mass="29091">MSDVRLHRHYLHYSELPASLRVLYTAALLVLGLAYLFALIHLFHTYAGRDGNALDLTYNDLIIAYTGSGKGSRLESALRGPMSNMLPTDETGAVITWVQGGANRASYDAQIRPVIEKRCLSCHDGSNPHLANLGDWDIVRKTAEQDTGTDIFTLVRVSHIHLFGITFIFFVMGLVFSHAYLRPVWFKCVLVAAPYLSLATDVSSWYFIKLFHSFAYVTMAAGATMALSFSIMWFVSMYQMWFAKTPRAVVERGGSDSTVVG</sequence>
<feature type="transmembrane region" description="Helical" evidence="1">
    <location>
        <begin position="21"/>
        <end position="43"/>
    </location>
</feature>
<organism evidence="2 3">
    <name type="scientific">Candidatus Muproteobacteria bacterium RBG_16_60_9</name>
    <dbReference type="NCBI Taxonomy" id="1817755"/>
    <lineage>
        <taxon>Bacteria</taxon>
        <taxon>Pseudomonadati</taxon>
        <taxon>Pseudomonadota</taxon>
        <taxon>Candidatus Muproteobacteria</taxon>
    </lineage>
</organism>
<evidence type="ECO:0000313" key="3">
    <source>
        <dbReference type="Proteomes" id="UP000179076"/>
    </source>
</evidence>
<dbReference type="EMBL" id="MFSP01000001">
    <property type="protein sequence ID" value="OGI70452.1"/>
    <property type="molecule type" value="Genomic_DNA"/>
</dbReference>
<keyword evidence="1" id="KW-0812">Transmembrane</keyword>
<keyword evidence="1" id="KW-1133">Transmembrane helix</keyword>
<accession>A0A1F6VLH9</accession>
<feature type="transmembrane region" description="Helical" evidence="1">
    <location>
        <begin position="160"/>
        <end position="181"/>
    </location>
</feature>
<reference evidence="2 3" key="1">
    <citation type="journal article" date="2016" name="Nat. Commun.">
        <title>Thousands of microbial genomes shed light on interconnected biogeochemical processes in an aquifer system.</title>
        <authorList>
            <person name="Anantharaman K."/>
            <person name="Brown C.T."/>
            <person name="Hug L.A."/>
            <person name="Sharon I."/>
            <person name="Castelle C.J."/>
            <person name="Probst A.J."/>
            <person name="Thomas B.C."/>
            <person name="Singh A."/>
            <person name="Wilkins M.J."/>
            <person name="Karaoz U."/>
            <person name="Brodie E.L."/>
            <person name="Williams K.H."/>
            <person name="Hubbard S.S."/>
            <person name="Banfield J.F."/>
        </authorList>
    </citation>
    <scope>NUCLEOTIDE SEQUENCE [LARGE SCALE GENOMIC DNA]</scope>
</reference>
<protein>
    <recommendedName>
        <fullName evidence="4">Elongation factor-1 alpha</fullName>
    </recommendedName>
</protein>
<gene>
    <name evidence="2" type="ORF">A2W18_10270</name>
</gene>
<evidence type="ECO:0008006" key="4">
    <source>
        <dbReference type="Google" id="ProtNLM"/>
    </source>
</evidence>
<keyword evidence="1" id="KW-0472">Membrane</keyword>
<feature type="transmembrane region" description="Helical" evidence="1">
    <location>
        <begin position="214"/>
        <end position="235"/>
    </location>
</feature>